<keyword evidence="2" id="KW-1133">Transmembrane helix</keyword>
<feature type="transmembrane region" description="Helical" evidence="2">
    <location>
        <begin position="294"/>
        <end position="312"/>
    </location>
</feature>
<keyword evidence="2" id="KW-0472">Membrane</keyword>
<feature type="transmembrane region" description="Helical" evidence="2">
    <location>
        <begin position="99"/>
        <end position="119"/>
    </location>
</feature>
<dbReference type="InterPro" id="IPR036259">
    <property type="entry name" value="MFS_trans_sf"/>
</dbReference>
<dbReference type="SUPFAM" id="SSF103473">
    <property type="entry name" value="MFS general substrate transporter"/>
    <property type="match status" value="1"/>
</dbReference>
<feature type="transmembrane region" description="Helical" evidence="2">
    <location>
        <begin position="384"/>
        <end position="405"/>
    </location>
</feature>
<feature type="domain" description="Major facilitator superfamily (MFS) profile" evidence="3">
    <location>
        <begin position="27"/>
        <end position="443"/>
    </location>
</feature>
<gene>
    <name evidence="4" type="ORF">PENTCL1PPCAC_8279</name>
</gene>
<protein>
    <recommendedName>
        <fullName evidence="3">Major facilitator superfamily (MFS) profile domain-containing protein</fullName>
    </recommendedName>
</protein>
<organism evidence="4 5">
    <name type="scientific">Pristionchus entomophagus</name>
    <dbReference type="NCBI Taxonomy" id="358040"/>
    <lineage>
        <taxon>Eukaryota</taxon>
        <taxon>Metazoa</taxon>
        <taxon>Ecdysozoa</taxon>
        <taxon>Nematoda</taxon>
        <taxon>Chromadorea</taxon>
        <taxon>Rhabditida</taxon>
        <taxon>Rhabditina</taxon>
        <taxon>Diplogasteromorpha</taxon>
        <taxon>Diplogasteroidea</taxon>
        <taxon>Neodiplogasteridae</taxon>
        <taxon>Pristionchus</taxon>
    </lineage>
</organism>
<keyword evidence="5" id="KW-1185">Reference proteome</keyword>
<sequence>SSLPYPKPTVPMEFGTRTRFLVMVLLLFCLTSIWSNILAFNFALICMKPIANATDEALNEDRYGFSEYQRMLMTSVVAIAALLANFPVVPLVNKFGVRTVFVVLGLVSAVGTLAMPFAVRMGYEWLIMCRFLQGLGFAGNFPVIGAFAAKWTYYKQTGLFVSVLVAYVQLSPAISMPASGALCTSFGWPSIFFAHGVATLALFVVLAAFYRNSPGKHPFVGEAEVNKIAVGKATVNKKLLKKVPYVAILSTPAIWGTWIGAIGNFTAVATMFLYNPLYLSSVLGFSMQSTGLTAAIPPMIQFTVKLICGVVSDRIKFISEVNKFRLFNSLAFFGCASFLIVLSFMGADHKSLNVMLLGGAAGVLGATTGGFFKSAPFLSKQYSHFVTGNISLMLTLCLLAAPILVNSLTKHQTQAEWAHVFQIIAGVQIVCNIIFCICVRGEPCVWTTDDWIRKNSMLSDVPPLGRLFLRLFLARHNHSFIVRTTVTRIID</sequence>
<dbReference type="AlphaFoldDB" id="A0AAV5STB2"/>
<feature type="transmembrane region" description="Helical" evidence="2">
    <location>
        <begin position="190"/>
        <end position="210"/>
    </location>
</feature>
<dbReference type="PANTHER" id="PTHR45757:SF23">
    <property type="entry name" value="MAJOR FACILITATOR SUPERFAMILY (MFS) PROFILE DOMAIN-CONTAINING PROTEIN"/>
    <property type="match status" value="1"/>
</dbReference>
<dbReference type="PANTHER" id="PTHR45757">
    <property type="entry name" value="PROTEIN CBG23364-RELATED"/>
    <property type="match status" value="1"/>
</dbReference>
<feature type="transmembrane region" description="Helical" evidence="2">
    <location>
        <begin position="245"/>
        <end position="274"/>
    </location>
</feature>
<dbReference type="Gene3D" id="1.20.1250.20">
    <property type="entry name" value="MFS general substrate transporter like domains"/>
    <property type="match status" value="2"/>
</dbReference>
<dbReference type="GO" id="GO:0022857">
    <property type="term" value="F:transmembrane transporter activity"/>
    <property type="evidence" value="ECO:0007669"/>
    <property type="project" value="InterPro"/>
</dbReference>
<evidence type="ECO:0000259" key="3">
    <source>
        <dbReference type="PROSITE" id="PS50850"/>
    </source>
</evidence>
<feature type="transmembrane region" description="Helical" evidence="2">
    <location>
        <begin position="71"/>
        <end position="92"/>
    </location>
</feature>
<accession>A0AAV5STB2</accession>
<keyword evidence="2" id="KW-0812">Transmembrane</keyword>
<evidence type="ECO:0000256" key="2">
    <source>
        <dbReference type="SAM" id="Phobius"/>
    </source>
</evidence>
<feature type="transmembrane region" description="Helical" evidence="2">
    <location>
        <begin position="324"/>
        <end position="346"/>
    </location>
</feature>
<evidence type="ECO:0000313" key="4">
    <source>
        <dbReference type="EMBL" id="GMS86104.1"/>
    </source>
</evidence>
<feature type="transmembrane region" description="Helical" evidence="2">
    <location>
        <begin position="159"/>
        <end position="178"/>
    </location>
</feature>
<dbReference type="EMBL" id="BTSX01000002">
    <property type="protein sequence ID" value="GMS86104.1"/>
    <property type="molecule type" value="Genomic_DNA"/>
</dbReference>
<evidence type="ECO:0000313" key="5">
    <source>
        <dbReference type="Proteomes" id="UP001432027"/>
    </source>
</evidence>
<proteinExistence type="predicted"/>
<dbReference type="Pfam" id="PF07690">
    <property type="entry name" value="MFS_1"/>
    <property type="match status" value="1"/>
</dbReference>
<feature type="transmembrane region" description="Helical" evidence="2">
    <location>
        <begin position="125"/>
        <end position="147"/>
    </location>
</feature>
<dbReference type="GO" id="GO:0016020">
    <property type="term" value="C:membrane"/>
    <property type="evidence" value="ECO:0007669"/>
    <property type="project" value="UniProtKB-SubCell"/>
</dbReference>
<comment type="subcellular location">
    <subcellularLocation>
        <location evidence="1">Membrane</location>
        <topology evidence="1">Multi-pass membrane protein</topology>
    </subcellularLocation>
</comment>
<comment type="caution">
    <text evidence="4">The sequence shown here is derived from an EMBL/GenBank/DDBJ whole genome shotgun (WGS) entry which is preliminary data.</text>
</comment>
<dbReference type="InterPro" id="IPR011701">
    <property type="entry name" value="MFS"/>
</dbReference>
<evidence type="ECO:0000256" key="1">
    <source>
        <dbReference type="ARBA" id="ARBA00004141"/>
    </source>
</evidence>
<name>A0AAV5STB2_9BILA</name>
<feature type="transmembrane region" description="Helical" evidence="2">
    <location>
        <begin position="352"/>
        <end position="372"/>
    </location>
</feature>
<dbReference type="InterPro" id="IPR020846">
    <property type="entry name" value="MFS_dom"/>
</dbReference>
<dbReference type="Proteomes" id="UP001432027">
    <property type="component" value="Unassembled WGS sequence"/>
</dbReference>
<feature type="transmembrane region" description="Helical" evidence="2">
    <location>
        <begin position="20"/>
        <end position="51"/>
    </location>
</feature>
<reference evidence="4" key="1">
    <citation type="submission" date="2023-10" db="EMBL/GenBank/DDBJ databases">
        <title>Genome assembly of Pristionchus species.</title>
        <authorList>
            <person name="Yoshida K."/>
            <person name="Sommer R.J."/>
        </authorList>
    </citation>
    <scope>NUCLEOTIDE SEQUENCE</scope>
    <source>
        <strain evidence="4">RS0144</strain>
    </source>
</reference>
<dbReference type="PROSITE" id="PS50850">
    <property type="entry name" value="MFS"/>
    <property type="match status" value="1"/>
</dbReference>
<feature type="non-terminal residue" evidence="4">
    <location>
        <position position="1"/>
    </location>
</feature>
<feature type="transmembrane region" description="Helical" evidence="2">
    <location>
        <begin position="417"/>
        <end position="439"/>
    </location>
</feature>